<dbReference type="GeneID" id="37168398"/>
<feature type="signal peptide" evidence="2">
    <location>
        <begin position="1"/>
        <end position="21"/>
    </location>
</feature>
<evidence type="ECO:0000256" key="2">
    <source>
        <dbReference type="SAM" id="SignalP"/>
    </source>
</evidence>
<dbReference type="RefSeq" id="XP_025516791.1">
    <property type="nucleotide sequence ID" value="XM_025664996.1"/>
</dbReference>
<accession>A0A8G1R3N7</accession>
<reference evidence="3 4" key="1">
    <citation type="submission" date="2018-02" db="EMBL/GenBank/DDBJ databases">
        <title>The genomes of Aspergillus section Nigri reveals drivers in fungal speciation.</title>
        <authorList>
            <consortium name="DOE Joint Genome Institute"/>
            <person name="Vesth T.C."/>
            <person name="Nybo J."/>
            <person name="Theobald S."/>
            <person name="Brandl J."/>
            <person name="Frisvad J.C."/>
            <person name="Nielsen K.F."/>
            <person name="Lyhne E.K."/>
            <person name="Kogle M.E."/>
            <person name="Kuo A."/>
            <person name="Riley R."/>
            <person name="Clum A."/>
            <person name="Nolan M."/>
            <person name="Lipzen A."/>
            <person name="Salamov A."/>
            <person name="Henrissat B."/>
            <person name="Wiebenga A."/>
            <person name="De vries R.P."/>
            <person name="Grigoriev I.V."/>
            <person name="Mortensen U.H."/>
            <person name="Andersen M.R."/>
            <person name="Baker S.E."/>
        </authorList>
    </citation>
    <scope>NUCLEOTIDE SEQUENCE [LARGE SCALE GENOMIC DNA]</scope>
    <source>
        <strain evidence="3 4">CBS 112811</strain>
    </source>
</reference>
<protein>
    <submittedName>
        <fullName evidence="3">Uncharacterized protein</fullName>
    </submittedName>
</protein>
<keyword evidence="4" id="KW-1185">Reference proteome</keyword>
<organism evidence="3 4">
    <name type="scientific">Aspergillus piperis CBS 112811</name>
    <dbReference type="NCBI Taxonomy" id="1448313"/>
    <lineage>
        <taxon>Eukaryota</taxon>
        <taxon>Fungi</taxon>
        <taxon>Dikarya</taxon>
        <taxon>Ascomycota</taxon>
        <taxon>Pezizomycotina</taxon>
        <taxon>Eurotiomycetes</taxon>
        <taxon>Eurotiomycetidae</taxon>
        <taxon>Eurotiales</taxon>
        <taxon>Aspergillaceae</taxon>
        <taxon>Aspergillus</taxon>
        <taxon>Aspergillus subgen. Circumdati</taxon>
    </lineage>
</organism>
<evidence type="ECO:0000313" key="4">
    <source>
        <dbReference type="Proteomes" id="UP000249526"/>
    </source>
</evidence>
<evidence type="ECO:0000313" key="3">
    <source>
        <dbReference type="EMBL" id="RAH58869.1"/>
    </source>
</evidence>
<dbReference type="AlphaFoldDB" id="A0A8G1R3N7"/>
<dbReference type="Proteomes" id="UP000249526">
    <property type="component" value="Unassembled WGS sequence"/>
</dbReference>
<dbReference type="EMBL" id="KZ825059">
    <property type="protein sequence ID" value="RAH58869.1"/>
    <property type="molecule type" value="Genomic_DNA"/>
</dbReference>
<name>A0A8G1R3N7_9EURO</name>
<keyword evidence="2" id="KW-0732">Signal</keyword>
<evidence type="ECO:0000256" key="1">
    <source>
        <dbReference type="SAM" id="MobiDB-lite"/>
    </source>
</evidence>
<gene>
    <name evidence="3" type="ORF">BO85DRAFT_518787</name>
</gene>
<sequence>MQLFSALTFTVATTLLTSVHGTATIGQACSGSSTYDCTDDFNAVAICNGARWVEAAQCGGGCCAWPLGDPAPFSQSHTLSVFGLVAGKVRGHCLSISCGVISSVMYIRSMSDCVVVSDAMTYSVIMDELRTPDELENSEDTDLRPKKPSQFLLSTK</sequence>
<feature type="chain" id="PRO_5034222340" evidence="2">
    <location>
        <begin position="22"/>
        <end position="156"/>
    </location>
</feature>
<proteinExistence type="predicted"/>
<feature type="region of interest" description="Disordered" evidence="1">
    <location>
        <begin position="133"/>
        <end position="156"/>
    </location>
</feature>